<comment type="caution">
    <text evidence="4">The sequence shown here is derived from an EMBL/GenBank/DDBJ whole genome shotgun (WGS) entry which is preliminary data.</text>
</comment>
<reference evidence="5" key="1">
    <citation type="submission" date="2023-07" db="EMBL/GenBank/DDBJ databases">
        <title>Novel Mycoplasma species identified in domestic and wild animals.</title>
        <authorList>
            <person name="Volokhov D.V."/>
            <person name="Furtak V.A."/>
            <person name="Zagorodnyaya T.A."/>
        </authorList>
    </citation>
    <scope>NUCLEOTIDE SEQUENCE [LARGE SCALE GENOMIC DNA]</scope>
    <source>
        <strain evidence="5">92-19</strain>
    </source>
</reference>
<dbReference type="InterPro" id="IPR050706">
    <property type="entry name" value="Cyclic-di-GMP_PDE-like"/>
</dbReference>
<name>A0ABT2PVX2_9MOLU</name>
<dbReference type="SUPFAM" id="SSF55073">
    <property type="entry name" value="Nucleotide cyclase"/>
    <property type="match status" value="1"/>
</dbReference>
<dbReference type="InterPro" id="IPR035919">
    <property type="entry name" value="EAL_sf"/>
</dbReference>
<dbReference type="Pfam" id="PF00563">
    <property type="entry name" value="EAL"/>
    <property type="match status" value="1"/>
</dbReference>
<evidence type="ECO:0000259" key="2">
    <source>
        <dbReference type="PROSITE" id="PS50883"/>
    </source>
</evidence>
<dbReference type="InterPro" id="IPR043128">
    <property type="entry name" value="Rev_trsase/Diguanyl_cyclase"/>
</dbReference>
<dbReference type="EMBL" id="JAOEGN010000008">
    <property type="protein sequence ID" value="MCU0105087.1"/>
    <property type="molecule type" value="Genomic_DNA"/>
</dbReference>
<feature type="domain" description="GGDEF" evidence="3">
    <location>
        <begin position="70"/>
        <end position="204"/>
    </location>
</feature>
<dbReference type="InterPro" id="IPR000160">
    <property type="entry name" value="GGDEF_dom"/>
</dbReference>
<dbReference type="Pfam" id="PF00990">
    <property type="entry name" value="GGDEF"/>
    <property type="match status" value="1"/>
</dbReference>
<accession>A0ABT2PVX2</accession>
<feature type="domain" description="EAL" evidence="2">
    <location>
        <begin position="213"/>
        <end position="467"/>
    </location>
</feature>
<dbReference type="Gene3D" id="3.20.20.450">
    <property type="entry name" value="EAL domain"/>
    <property type="match status" value="1"/>
</dbReference>
<feature type="transmembrane region" description="Helical" evidence="1">
    <location>
        <begin position="6"/>
        <end position="29"/>
    </location>
</feature>
<protein>
    <submittedName>
        <fullName evidence="4">Bifunctional diguanylate cyclase/phosphodiesterase</fullName>
    </submittedName>
</protein>
<proteinExistence type="predicted"/>
<keyword evidence="5" id="KW-1185">Reference proteome</keyword>
<dbReference type="SMART" id="SM00052">
    <property type="entry name" value="EAL"/>
    <property type="match status" value="1"/>
</dbReference>
<dbReference type="InterPro" id="IPR001633">
    <property type="entry name" value="EAL_dom"/>
</dbReference>
<dbReference type="PROSITE" id="PS50883">
    <property type="entry name" value="EAL"/>
    <property type="match status" value="1"/>
</dbReference>
<dbReference type="PROSITE" id="PS50887">
    <property type="entry name" value="GGDEF"/>
    <property type="match status" value="1"/>
</dbReference>
<dbReference type="CDD" id="cd01948">
    <property type="entry name" value="EAL"/>
    <property type="match status" value="1"/>
</dbReference>
<keyword evidence="1" id="KW-0812">Transmembrane</keyword>
<dbReference type="InterPro" id="IPR029787">
    <property type="entry name" value="Nucleotide_cyclase"/>
</dbReference>
<sequence>MDNISPTTAVILMLFMMIATSVAAYFLYVNWKYAEQKWKEEKSILVEGIISRSAMNSMISNYISKIGKDNMFSLIYVDIDRFTEIIQAFGEKEANKIIEKITKRIRSALPKEVKASKFEGDIFLMFMPMEFDQSDAVEFARKIQEQINETITLFGSTDVNLTSSISIAYYPMHGENTKALMNSLKLANYTVKKTGGNAIRLYSEDMSETESEFLDYYYQIKNAIAKKEFLLYYHPIINIETKEIYGVEALLRWNHPEHGLLSPFKFINIMEQSGDIYWVGLWGLESLIKSYYEFKQSFPKSNIKFTFNISPKQLMNETLAVDFQRVLKKYKMNAENIILEIVEFALFDRHGVVLQNITQLKALGFQFAVDGFGLDYATLAKLETMPLDTIKLSKEFLNEEHSYVKSRFVTLLVEFAEKNQKTIISEGIENQQMLQTITGYNIHIVQGFYFARPMSFENLKTYYKETDLSKLIDL</sequence>
<gene>
    <name evidence="4" type="ORF">N7603_05395</name>
</gene>
<dbReference type="CDD" id="cd01949">
    <property type="entry name" value="GGDEF"/>
    <property type="match status" value="1"/>
</dbReference>
<evidence type="ECO:0000313" key="4">
    <source>
        <dbReference type="EMBL" id="MCU0105087.1"/>
    </source>
</evidence>
<dbReference type="RefSeq" id="WP_262096350.1">
    <property type="nucleotide sequence ID" value="NZ_JAOEGN010000008.1"/>
</dbReference>
<dbReference type="PANTHER" id="PTHR33121:SF71">
    <property type="entry name" value="OXYGEN SENSOR PROTEIN DOSP"/>
    <property type="match status" value="1"/>
</dbReference>
<dbReference type="SUPFAM" id="SSF141868">
    <property type="entry name" value="EAL domain-like"/>
    <property type="match status" value="1"/>
</dbReference>
<organism evidence="4 5">
    <name type="scientific">Paracholeplasma vituli</name>
    <dbReference type="NCBI Taxonomy" id="69473"/>
    <lineage>
        <taxon>Bacteria</taxon>
        <taxon>Bacillati</taxon>
        <taxon>Mycoplasmatota</taxon>
        <taxon>Mollicutes</taxon>
        <taxon>Acholeplasmatales</taxon>
        <taxon>Acholeplasmataceae</taxon>
        <taxon>Paracholeplasma</taxon>
    </lineage>
</organism>
<keyword evidence="1" id="KW-1133">Transmembrane helix</keyword>
<evidence type="ECO:0000259" key="3">
    <source>
        <dbReference type="PROSITE" id="PS50887"/>
    </source>
</evidence>
<dbReference type="PANTHER" id="PTHR33121">
    <property type="entry name" value="CYCLIC DI-GMP PHOSPHODIESTERASE PDEF"/>
    <property type="match status" value="1"/>
</dbReference>
<dbReference type="NCBIfam" id="TIGR00254">
    <property type="entry name" value="GGDEF"/>
    <property type="match status" value="1"/>
</dbReference>
<dbReference type="Proteomes" id="UP001209076">
    <property type="component" value="Unassembled WGS sequence"/>
</dbReference>
<dbReference type="Gene3D" id="3.30.70.270">
    <property type="match status" value="1"/>
</dbReference>
<evidence type="ECO:0000256" key="1">
    <source>
        <dbReference type="SAM" id="Phobius"/>
    </source>
</evidence>
<evidence type="ECO:0000313" key="5">
    <source>
        <dbReference type="Proteomes" id="UP001209076"/>
    </source>
</evidence>
<keyword evidence="1" id="KW-0472">Membrane</keyword>
<dbReference type="SMART" id="SM00267">
    <property type="entry name" value="GGDEF"/>
    <property type="match status" value="1"/>
</dbReference>